<dbReference type="Pfam" id="PF02224">
    <property type="entry name" value="Cytidylate_kin"/>
    <property type="match status" value="1"/>
</dbReference>
<dbReference type="InterPro" id="IPR003136">
    <property type="entry name" value="Cytidylate_kin"/>
</dbReference>
<evidence type="ECO:0000256" key="2">
    <source>
        <dbReference type="ARBA" id="ARBA00022679"/>
    </source>
</evidence>
<keyword evidence="4 8" id="KW-0418">Kinase</keyword>
<dbReference type="Proteomes" id="UP000251120">
    <property type="component" value="Chromosome"/>
</dbReference>
<dbReference type="Proteomes" id="UP000681131">
    <property type="component" value="Chromosome"/>
</dbReference>
<evidence type="ECO:0000256" key="8">
    <source>
        <dbReference type="HAMAP-Rule" id="MF_00238"/>
    </source>
</evidence>
<keyword evidence="13" id="KW-1185">Reference proteome</keyword>
<dbReference type="EMBL" id="CP043424">
    <property type="protein sequence ID" value="QIW12150.1"/>
    <property type="molecule type" value="Genomic_DNA"/>
</dbReference>
<dbReference type="RefSeq" id="WP_112870088.1">
    <property type="nucleotide sequence ID" value="NZ_CP021781.1"/>
</dbReference>
<comment type="catalytic activity">
    <reaction evidence="6 8">
        <text>dCMP + ATP = dCDP + ADP</text>
        <dbReference type="Rhea" id="RHEA:25094"/>
        <dbReference type="ChEBI" id="CHEBI:30616"/>
        <dbReference type="ChEBI" id="CHEBI:57566"/>
        <dbReference type="ChEBI" id="CHEBI:58593"/>
        <dbReference type="ChEBI" id="CHEBI:456216"/>
        <dbReference type="EC" id="2.7.4.25"/>
    </reaction>
</comment>
<comment type="subcellular location">
    <subcellularLocation>
        <location evidence="8">Cytoplasm</location>
    </subcellularLocation>
</comment>
<feature type="domain" description="Cytidylate kinase" evidence="9">
    <location>
        <begin position="7"/>
        <end position="220"/>
    </location>
</feature>
<evidence type="ECO:0000259" key="9">
    <source>
        <dbReference type="Pfam" id="PF02224"/>
    </source>
</evidence>
<dbReference type="PANTHER" id="PTHR21299">
    <property type="entry name" value="CYTIDYLATE KINASE/PANTOATE-BETA-ALANINE LIGASE"/>
    <property type="match status" value="1"/>
</dbReference>
<evidence type="ECO:0000256" key="3">
    <source>
        <dbReference type="ARBA" id="ARBA00022741"/>
    </source>
</evidence>
<accession>A0A2Z4XZQ1</accession>
<keyword evidence="5 8" id="KW-0067">ATP-binding</keyword>
<dbReference type="CDD" id="cd02020">
    <property type="entry name" value="CMPK"/>
    <property type="match status" value="1"/>
</dbReference>
<dbReference type="KEGG" id="fad:CDH04_05545"/>
<dbReference type="EC" id="2.7.4.25" evidence="8"/>
<dbReference type="PANTHER" id="PTHR21299:SF2">
    <property type="entry name" value="CYTIDYLATE KINASE"/>
    <property type="match status" value="1"/>
</dbReference>
<evidence type="ECO:0000256" key="7">
    <source>
        <dbReference type="ARBA" id="ARBA00048478"/>
    </source>
</evidence>
<comment type="similarity">
    <text evidence="1 8">Belongs to the cytidylate kinase family. Type 1 subfamily.</text>
</comment>
<dbReference type="GO" id="GO:0006220">
    <property type="term" value="P:pyrimidine nucleotide metabolic process"/>
    <property type="evidence" value="ECO:0007669"/>
    <property type="project" value="UniProtKB-UniRule"/>
</dbReference>
<evidence type="ECO:0000313" key="11">
    <source>
        <dbReference type="EMBL" id="QIW12150.1"/>
    </source>
</evidence>
<evidence type="ECO:0000256" key="1">
    <source>
        <dbReference type="ARBA" id="ARBA00009427"/>
    </source>
</evidence>
<organism evidence="10 12">
    <name type="scientific">Francisella adeliensis</name>
    <dbReference type="NCBI Taxonomy" id="2007306"/>
    <lineage>
        <taxon>Bacteria</taxon>
        <taxon>Pseudomonadati</taxon>
        <taxon>Pseudomonadota</taxon>
        <taxon>Gammaproteobacteria</taxon>
        <taxon>Thiotrichales</taxon>
        <taxon>Francisellaceae</taxon>
        <taxon>Francisella</taxon>
    </lineage>
</organism>
<dbReference type="OrthoDB" id="9807434at2"/>
<evidence type="ECO:0000313" key="12">
    <source>
        <dbReference type="Proteomes" id="UP000251120"/>
    </source>
</evidence>
<gene>
    <name evidence="8" type="primary">cmk</name>
    <name evidence="10" type="ORF">CDH04_05545</name>
    <name evidence="11" type="ORF">FZC43_05550</name>
</gene>
<reference evidence="10 12" key="1">
    <citation type="submission" date="2017-06" db="EMBL/GenBank/DDBJ databases">
        <title>Complete genome of Francisella adeliensis.</title>
        <authorList>
            <person name="Vallesi A."/>
            <person name="Sjodin A."/>
        </authorList>
    </citation>
    <scope>NUCLEOTIDE SEQUENCE [LARGE SCALE GENOMIC DNA]</scope>
    <source>
        <strain evidence="10 12">FDC440</strain>
    </source>
</reference>
<dbReference type="GO" id="GO:0005829">
    <property type="term" value="C:cytosol"/>
    <property type="evidence" value="ECO:0007669"/>
    <property type="project" value="TreeGrafter"/>
</dbReference>
<dbReference type="GO" id="GO:0005524">
    <property type="term" value="F:ATP binding"/>
    <property type="evidence" value="ECO:0007669"/>
    <property type="project" value="UniProtKB-UniRule"/>
</dbReference>
<dbReference type="SUPFAM" id="SSF52540">
    <property type="entry name" value="P-loop containing nucleoside triphosphate hydrolases"/>
    <property type="match status" value="1"/>
</dbReference>
<dbReference type="GO" id="GO:0015949">
    <property type="term" value="P:nucleobase-containing small molecule interconversion"/>
    <property type="evidence" value="ECO:0007669"/>
    <property type="project" value="TreeGrafter"/>
</dbReference>
<protein>
    <recommendedName>
        <fullName evidence="8">Cytidylate kinase</fullName>
        <shortName evidence="8">CK</shortName>
        <ecNumber evidence="8">2.7.4.25</ecNumber>
    </recommendedName>
    <alternativeName>
        <fullName evidence="8">Cytidine monophosphate kinase</fullName>
        <shortName evidence="8">CMP kinase</shortName>
    </alternativeName>
</protein>
<dbReference type="AlphaFoldDB" id="A0A2Z4XZQ1"/>
<evidence type="ECO:0000313" key="10">
    <source>
        <dbReference type="EMBL" id="AXA33913.1"/>
    </source>
</evidence>
<dbReference type="HAMAP" id="MF_00238">
    <property type="entry name" value="Cytidyl_kinase_type1"/>
    <property type="match status" value="1"/>
</dbReference>
<dbReference type="GO" id="GO:0036431">
    <property type="term" value="F:dCMP kinase activity"/>
    <property type="evidence" value="ECO:0007669"/>
    <property type="project" value="InterPro"/>
</dbReference>
<evidence type="ECO:0000256" key="4">
    <source>
        <dbReference type="ARBA" id="ARBA00022777"/>
    </source>
</evidence>
<evidence type="ECO:0000256" key="6">
    <source>
        <dbReference type="ARBA" id="ARBA00047615"/>
    </source>
</evidence>
<dbReference type="Gene3D" id="3.40.50.300">
    <property type="entry name" value="P-loop containing nucleotide triphosphate hydrolases"/>
    <property type="match status" value="1"/>
</dbReference>
<name>A0A2Z4XZQ1_9GAMM</name>
<dbReference type="InterPro" id="IPR027417">
    <property type="entry name" value="P-loop_NTPase"/>
</dbReference>
<sequence>MNNHKIITIDGPSGVGKGTLAKALAKHFNYKLLDSGAIYRLAALHCLKNNTNLDNETNVCTTLKNLSISFEINNDEVNSLLNGDNVSKEIRTEKTGMSASKIAAYPKVREILFQKQQDFATDEGLVADGRDMGTVVFTNAKYKFFLDADTKITAQRRYKELESKGLNPDFETILADIEKRDYQDRNRKVAPLKPADDAVIINTSHLSIKEVFDKVVSLIK</sequence>
<proteinExistence type="inferred from homology"/>
<keyword evidence="3 8" id="KW-0547">Nucleotide-binding</keyword>
<feature type="binding site" evidence="8">
    <location>
        <begin position="11"/>
        <end position="19"/>
    </location>
    <ligand>
        <name>ATP</name>
        <dbReference type="ChEBI" id="CHEBI:30616"/>
    </ligand>
</feature>
<dbReference type="InterPro" id="IPR011994">
    <property type="entry name" value="Cytidylate_kinase_dom"/>
</dbReference>
<evidence type="ECO:0000313" key="13">
    <source>
        <dbReference type="Proteomes" id="UP000681131"/>
    </source>
</evidence>
<dbReference type="EMBL" id="CP021781">
    <property type="protein sequence ID" value="AXA33913.1"/>
    <property type="molecule type" value="Genomic_DNA"/>
</dbReference>
<evidence type="ECO:0000256" key="5">
    <source>
        <dbReference type="ARBA" id="ARBA00022840"/>
    </source>
</evidence>
<comment type="catalytic activity">
    <reaction evidence="7 8">
        <text>CMP + ATP = CDP + ADP</text>
        <dbReference type="Rhea" id="RHEA:11600"/>
        <dbReference type="ChEBI" id="CHEBI:30616"/>
        <dbReference type="ChEBI" id="CHEBI:58069"/>
        <dbReference type="ChEBI" id="CHEBI:60377"/>
        <dbReference type="ChEBI" id="CHEBI:456216"/>
        <dbReference type="EC" id="2.7.4.25"/>
    </reaction>
</comment>
<keyword evidence="2 8" id="KW-0808">Transferase</keyword>
<reference evidence="11 13" key="2">
    <citation type="submission" date="2019-08" db="EMBL/GenBank/DDBJ databases">
        <title>Complete genome sequences of Francisella adeliensis (FSC1325 and FSC1326).</title>
        <authorList>
            <person name="Ohrman C."/>
            <person name="Uneklint I."/>
            <person name="Vallesi A."/>
            <person name="Karlsson L."/>
            <person name="Sjodin A."/>
        </authorList>
    </citation>
    <scope>NUCLEOTIDE SEQUENCE [LARGE SCALE GENOMIC DNA]</scope>
    <source>
        <strain evidence="11 13">FSC1325</strain>
    </source>
</reference>
<dbReference type="NCBIfam" id="TIGR00017">
    <property type="entry name" value="cmk"/>
    <property type="match status" value="1"/>
</dbReference>
<keyword evidence="8" id="KW-0963">Cytoplasm</keyword>